<evidence type="ECO:0000313" key="3">
    <source>
        <dbReference type="Proteomes" id="UP000467841"/>
    </source>
</evidence>
<keyword evidence="3" id="KW-1185">Reference proteome</keyword>
<dbReference type="Pfam" id="PF00646">
    <property type="entry name" value="F-box"/>
    <property type="match status" value="1"/>
</dbReference>
<dbReference type="SMART" id="SM00256">
    <property type="entry name" value="FBOX"/>
    <property type="match status" value="1"/>
</dbReference>
<evidence type="ECO:0000313" key="2">
    <source>
        <dbReference type="EMBL" id="CAA7061826.1"/>
    </source>
</evidence>
<dbReference type="SUPFAM" id="SSF81383">
    <property type="entry name" value="F-box domain"/>
    <property type="match status" value="1"/>
</dbReference>
<comment type="caution">
    <text evidence="2">The sequence shown here is derived from an EMBL/GenBank/DDBJ whole genome shotgun (WGS) entry which is preliminary data.</text>
</comment>
<dbReference type="EMBL" id="CACVBM020001895">
    <property type="protein sequence ID" value="CAA7061826.1"/>
    <property type="molecule type" value="Genomic_DNA"/>
</dbReference>
<reference evidence="2" key="1">
    <citation type="submission" date="2020-01" db="EMBL/GenBank/DDBJ databases">
        <authorList>
            <person name="Mishra B."/>
        </authorList>
    </citation>
    <scope>NUCLEOTIDE SEQUENCE [LARGE SCALE GENOMIC DNA]</scope>
</reference>
<organism evidence="2 3">
    <name type="scientific">Microthlaspi erraticum</name>
    <dbReference type="NCBI Taxonomy" id="1685480"/>
    <lineage>
        <taxon>Eukaryota</taxon>
        <taxon>Viridiplantae</taxon>
        <taxon>Streptophyta</taxon>
        <taxon>Embryophyta</taxon>
        <taxon>Tracheophyta</taxon>
        <taxon>Spermatophyta</taxon>
        <taxon>Magnoliopsida</taxon>
        <taxon>eudicotyledons</taxon>
        <taxon>Gunneridae</taxon>
        <taxon>Pentapetalae</taxon>
        <taxon>rosids</taxon>
        <taxon>malvids</taxon>
        <taxon>Brassicales</taxon>
        <taxon>Brassicaceae</taxon>
        <taxon>Coluteocarpeae</taxon>
        <taxon>Microthlaspi</taxon>
    </lineage>
</organism>
<dbReference type="OrthoDB" id="1924677at2759"/>
<sequence length="188" mass="21443">MPKRKREVDDTISSSSLSWAAVNIPQDVVVEEIIEKLPVKSLMRFKAVSKQWRREIESRRFKEKHLRHEQKSGDPSIVVNVSVLGDGEEASLRTLRLGETSFTLENHTRYPAHTNERGIVGITSSCDGLICLYSKDFVCVINPATRWYRRLPYARLHALIRDTISPLFPAMGFGKDNIRGIYKDCLAV</sequence>
<dbReference type="InterPro" id="IPR001810">
    <property type="entry name" value="F-box_dom"/>
</dbReference>
<dbReference type="PANTHER" id="PTHR31672:SF13">
    <property type="entry name" value="F-BOX PROTEIN CPR30-LIKE"/>
    <property type="match status" value="1"/>
</dbReference>
<dbReference type="CDD" id="cd22157">
    <property type="entry name" value="F-box_AtFBW1-like"/>
    <property type="match status" value="1"/>
</dbReference>
<gene>
    <name evidence="2" type="ORF">MERR_LOCUS49062</name>
</gene>
<accession>A0A6D2LP26</accession>
<proteinExistence type="predicted"/>
<protein>
    <recommendedName>
        <fullName evidence="1">F-box domain-containing protein</fullName>
    </recommendedName>
</protein>
<feature type="domain" description="F-box" evidence="1">
    <location>
        <begin position="24"/>
        <end position="65"/>
    </location>
</feature>
<dbReference type="InterPro" id="IPR036047">
    <property type="entry name" value="F-box-like_dom_sf"/>
</dbReference>
<dbReference type="AlphaFoldDB" id="A0A6D2LP26"/>
<name>A0A6D2LP26_9BRAS</name>
<dbReference type="Proteomes" id="UP000467841">
    <property type="component" value="Unassembled WGS sequence"/>
</dbReference>
<dbReference type="InterPro" id="IPR050796">
    <property type="entry name" value="SCF_F-box_component"/>
</dbReference>
<evidence type="ECO:0000259" key="1">
    <source>
        <dbReference type="SMART" id="SM00256"/>
    </source>
</evidence>
<dbReference type="PANTHER" id="PTHR31672">
    <property type="entry name" value="BNACNNG10540D PROTEIN"/>
    <property type="match status" value="1"/>
</dbReference>